<name>A0A437NZM0_9HYPH</name>
<evidence type="ECO:0000313" key="2">
    <source>
        <dbReference type="EMBL" id="RVU15471.1"/>
    </source>
</evidence>
<dbReference type="OrthoDB" id="8004975at2"/>
<reference evidence="2 3" key="1">
    <citation type="submission" date="2019-01" db="EMBL/GenBank/DDBJ databases">
        <authorList>
            <person name="Chen W.-M."/>
        </authorList>
    </citation>
    <scope>NUCLEOTIDE SEQUENCE [LARGE SCALE GENOMIC DNA]</scope>
    <source>
        <strain evidence="2 3">TER-1</strain>
    </source>
</reference>
<dbReference type="AlphaFoldDB" id="A0A437NZM0"/>
<comment type="caution">
    <text evidence="2">The sequence shown here is derived from an EMBL/GenBank/DDBJ whole genome shotgun (WGS) entry which is preliminary data.</text>
</comment>
<protein>
    <submittedName>
        <fullName evidence="2">Uncharacterized protein</fullName>
    </submittedName>
</protein>
<dbReference type="EMBL" id="SACP01000021">
    <property type="protein sequence ID" value="RVU15471.1"/>
    <property type="molecule type" value="Genomic_DNA"/>
</dbReference>
<proteinExistence type="predicted"/>
<keyword evidence="3" id="KW-1185">Reference proteome</keyword>
<gene>
    <name evidence="2" type="ORF">EOE48_19585</name>
</gene>
<sequence>MNPPPSAGEGGLQSRPGEGNDASGCGGTVVKGALWISVAPPLSRPLLTQGPPSPAEGGGVLRGAVAPAQRNLLCRVL</sequence>
<dbReference type="Proteomes" id="UP000286997">
    <property type="component" value="Unassembled WGS sequence"/>
</dbReference>
<organism evidence="2 3">
    <name type="scientific">Methylobacterium oryzihabitans</name>
    <dbReference type="NCBI Taxonomy" id="2499852"/>
    <lineage>
        <taxon>Bacteria</taxon>
        <taxon>Pseudomonadati</taxon>
        <taxon>Pseudomonadota</taxon>
        <taxon>Alphaproteobacteria</taxon>
        <taxon>Hyphomicrobiales</taxon>
        <taxon>Methylobacteriaceae</taxon>
        <taxon>Methylobacterium</taxon>
    </lineage>
</organism>
<accession>A0A437NZM0</accession>
<evidence type="ECO:0000313" key="3">
    <source>
        <dbReference type="Proteomes" id="UP000286997"/>
    </source>
</evidence>
<feature type="region of interest" description="Disordered" evidence="1">
    <location>
        <begin position="1"/>
        <end position="25"/>
    </location>
</feature>
<feature type="region of interest" description="Disordered" evidence="1">
    <location>
        <begin position="42"/>
        <end position="61"/>
    </location>
</feature>
<evidence type="ECO:0000256" key="1">
    <source>
        <dbReference type="SAM" id="MobiDB-lite"/>
    </source>
</evidence>